<feature type="compositionally biased region" description="Low complexity" evidence="3">
    <location>
        <begin position="613"/>
        <end position="641"/>
    </location>
</feature>
<evidence type="ECO:0000256" key="2">
    <source>
        <dbReference type="ARBA" id="ARBA00022679"/>
    </source>
</evidence>
<feature type="domain" description="Methyltransferase type 11" evidence="4">
    <location>
        <begin position="22"/>
        <end position="114"/>
    </location>
</feature>
<keyword evidence="2" id="KW-0808">Transferase</keyword>
<keyword evidence="6" id="KW-1185">Reference proteome</keyword>
<dbReference type="InterPro" id="IPR013216">
    <property type="entry name" value="Methyltransf_11"/>
</dbReference>
<sequence>MGRHERLAELAAVDRDELVVADLGCGSGRTVRALLERPLTPVTVHAVDHVSDLDDDLLGDPRVVSRVADLDARLPFDDGALHRVVSMNVAENLRDPAAFLVECHRVLAPGGLAVVGHTDFDTALFTSADDALTRTLVDRFVADSPASQERADGFMGRKLLGLALDSPFGPGEVHSWADPHRRFDEGSLAWKIAMGMVASARDDASLAARAASWVHSVREPGRRGPVPVHGHRRRAGAAQGALAGAPTWRRAWHDALYGSRGFYRQDAGPAAHFRTSATASPLLGAALARLCREPASARWSTSGPGAASLLTAVRAADPEPAAHRRRRRRAARGAVGGRRLGALPGGEALPDLRPVTAAGALVVAHEWLDVVPCSVLEREAAGTLREIEVDRDGTEHLGRPADAEDVAWCDRWWPGARVEVGRSRDAAWAALVDASPGCVLLAVDYAHDAADRPPHGTLAAYRDGRLTDPVPDGGCDLTAHVALDAVAAAGEAAGATTTVRTTQRSALRALGVDGRLPDPASASRDPSGYLAALQAASLAGEPAAPGGARRVRVAAAVDQTGWTGRPGTGEAGHVVTSPRRARRARRAAVPCLLAALTAVAVAACTSSGDGSRASGTSTVTVTAPTSATTGPTPTPTPTATSDVKGRAHDLGSVAKVSQVGDVVVVELDRWSRDGVRDSTLAEQGCPCSRTAATRSTTRTARRPTARRSPTTPRRSRTPAWCRVTTWACGSPRARPRRSCGTSTPTAC</sequence>
<name>A0ABQ6JHP8_9ACTN</name>
<evidence type="ECO:0000259" key="4">
    <source>
        <dbReference type="Pfam" id="PF08241"/>
    </source>
</evidence>
<dbReference type="Gene3D" id="3.40.50.12710">
    <property type="match status" value="1"/>
</dbReference>
<feature type="region of interest" description="Disordered" evidence="3">
    <location>
        <begin position="606"/>
        <end position="644"/>
    </location>
</feature>
<feature type="region of interest" description="Disordered" evidence="3">
    <location>
        <begin position="312"/>
        <end position="334"/>
    </location>
</feature>
<proteinExistence type="predicted"/>
<dbReference type="EMBL" id="BSUZ01000001">
    <property type="protein sequence ID" value="GMA87728.1"/>
    <property type="molecule type" value="Genomic_DNA"/>
</dbReference>
<organism evidence="5 6">
    <name type="scientific">Angustibacter aerolatus</name>
    <dbReference type="NCBI Taxonomy" id="1162965"/>
    <lineage>
        <taxon>Bacteria</taxon>
        <taxon>Bacillati</taxon>
        <taxon>Actinomycetota</taxon>
        <taxon>Actinomycetes</taxon>
        <taxon>Kineosporiales</taxon>
        <taxon>Kineosporiaceae</taxon>
    </lineage>
</organism>
<evidence type="ECO:0000256" key="1">
    <source>
        <dbReference type="ARBA" id="ARBA00022603"/>
    </source>
</evidence>
<keyword evidence="1" id="KW-0489">Methyltransferase</keyword>
<gene>
    <name evidence="5" type="ORF">GCM10025868_29780</name>
</gene>
<dbReference type="CDD" id="cd02440">
    <property type="entry name" value="AdoMet_MTases"/>
    <property type="match status" value="1"/>
</dbReference>
<feature type="compositionally biased region" description="Low complexity" evidence="3">
    <location>
        <begin position="688"/>
        <end position="698"/>
    </location>
</feature>
<dbReference type="Pfam" id="PF02636">
    <property type="entry name" value="Methyltransf_28"/>
    <property type="match status" value="1"/>
</dbReference>
<reference evidence="6" key="1">
    <citation type="journal article" date="2019" name="Int. J. Syst. Evol. Microbiol.">
        <title>The Global Catalogue of Microorganisms (GCM) 10K type strain sequencing project: providing services to taxonomists for standard genome sequencing and annotation.</title>
        <authorList>
            <consortium name="The Broad Institute Genomics Platform"/>
            <consortium name="The Broad Institute Genome Sequencing Center for Infectious Disease"/>
            <person name="Wu L."/>
            <person name="Ma J."/>
        </authorList>
    </citation>
    <scope>NUCLEOTIDE SEQUENCE [LARGE SCALE GENOMIC DNA]</scope>
    <source>
        <strain evidence="6">NBRC 108730</strain>
    </source>
</reference>
<dbReference type="InterPro" id="IPR003788">
    <property type="entry name" value="NDUFAF7"/>
</dbReference>
<protein>
    <recommendedName>
        <fullName evidence="4">Methyltransferase type 11 domain-containing protein</fullName>
    </recommendedName>
</protein>
<accession>A0ABQ6JHP8</accession>
<dbReference type="SUPFAM" id="SSF53335">
    <property type="entry name" value="S-adenosyl-L-methionine-dependent methyltransferases"/>
    <property type="match status" value="2"/>
</dbReference>
<feature type="region of interest" description="Disordered" evidence="3">
    <location>
        <begin position="560"/>
        <end position="579"/>
    </location>
</feature>
<evidence type="ECO:0000313" key="6">
    <source>
        <dbReference type="Proteomes" id="UP001157017"/>
    </source>
</evidence>
<dbReference type="Pfam" id="PF08241">
    <property type="entry name" value="Methyltransf_11"/>
    <property type="match status" value="1"/>
</dbReference>
<dbReference type="InterPro" id="IPR029063">
    <property type="entry name" value="SAM-dependent_MTases_sf"/>
</dbReference>
<comment type="caution">
    <text evidence="5">The sequence shown here is derived from an EMBL/GenBank/DDBJ whole genome shotgun (WGS) entry which is preliminary data.</text>
</comment>
<dbReference type="Gene3D" id="3.40.50.150">
    <property type="entry name" value="Vaccinia Virus protein VP39"/>
    <property type="match status" value="1"/>
</dbReference>
<dbReference type="InterPro" id="IPR038375">
    <property type="entry name" value="NDUFAF7_sf"/>
</dbReference>
<dbReference type="Proteomes" id="UP001157017">
    <property type="component" value="Unassembled WGS sequence"/>
</dbReference>
<feature type="region of interest" description="Disordered" evidence="3">
    <location>
        <begin position="688"/>
        <end position="718"/>
    </location>
</feature>
<evidence type="ECO:0000313" key="5">
    <source>
        <dbReference type="EMBL" id="GMA87728.1"/>
    </source>
</evidence>
<evidence type="ECO:0000256" key="3">
    <source>
        <dbReference type="SAM" id="MobiDB-lite"/>
    </source>
</evidence>